<name>A0AA95HB65_9GAMM</name>
<dbReference type="Proteomes" id="UP001301326">
    <property type="component" value="Chromosome"/>
</dbReference>
<organism evidence="2">
    <name type="scientific">Candidatus Thiothrix putei</name>
    <dbReference type="NCBI Taxonomy" id="3080811"/>
    <lineage>
        <taxon>Bacteria</taxon>
        <taxon>Pseudomonadati</taxon>
        <taxon>Pseudomonadota</taxon>
        <taxon>Gammaproteobacteria</taxon>
        <taxon>Thiotrichales</taxon>
        <taxon>Thiotrichaceae</taxon>
        <taxon>Thiothrix</taxon>
    </lineage>
</organism>
<gene>
    <name evidence="2" type="ORF">QJT81_20525</name>
</gene>
<feature type="compositionally biased region" description="Basic residues" evidence="1">
    <location>
        <begin position="80"/>
        <end position="90"/>
    </location>
</feature>
<evidence type="ECO:0000313" key="2">
    <source>
        <dbReference type="EMBL" id="WGZ94137.1"/>
    </source>
</evidence>
<feature type="region of interest" description="Disordered" evidence="1">
    <location>
        <begin position="69"/>
        <end position="90"/>
    </location>
</feature>
<dbReference type="EMBL" id="CP124756">
    <property type="protein sequence ID" value="WGZ94137.1"/>
    <property type="molecule type" value="Genomic_DNA"/>
</dbReference>
<reference evidence="2" key="2">
    <citation type="submission" date="2023-04" db="EMBL/GenBank/DDBJ databases">
        <authorList>
            <person name="Beletskiy A.V."/>
            <person name="Mardanov A.V."/>
            <person name="Ravin N.V."/>
        </authorList>
    </citation>
    <scope>NUCLEOTIDE SEQUENCE</scope>
    <source>
        <strain evidence="2">GKL-02</strain>
    </source>
</reference>
<dbReference type="KEGG" id="tput:QJT81_20525"/>
<sequence>MPINTEDEPMDVYPSAIEKQMQRFYQSLNERDRRRYAAVEAVRLGHGGQDYISRLLDCDPKTIRHGLTELESEDGLPSVRQRKKGAGANG</sequence>
<accession>A0AA95HB65</accession>
<protein>
    <submittedName>
        <fullName evidence="2">Uncharacterized protein</fullName>
    </submittedName>
</protein>
<evidence type="ECO:0000256" key="1">
    <source>
        <dbReference type="SAM" id="MobiDB-lite"/>
    </source>
</evidence>
<proteinExistence type="predicted"/>
<dbReference type="AlphaFoldDB" id="A0AA95HB65"/>
<reference evidence="2" key="1">
    <citation type="journal article" date="2023" name="Int. J. Mol. Sci.">
        <title>Metagenomics Revealed a New Genus 'Candidatus Thiocaldithrix dubininis' gen. nov., sp. nov. and a New Species 'Candidatus Thiothrix putei' sp. nov. in the Family Thiotrichaceae, Some Members of Which Have Traits of Both Na+- and H+-Motive Energetics.</title>
        <authorList>
            <person name="Ravin N.V."/>
            <person name="Muntyan M.S."/>
            <person name="Smolyakov D.D."/>
            <person name="Rudenko T.S."/>
            <person name="Beletsky A.V."/>
            <person name="Mardanov A.V."/>
            <person name="Grabovich M.Y."/>
        </authorList>
    </citation>
    <scope>NUCLEOTIDE SEQUENCE</scope>
    <source>
        <strain evidence="2">GKL-02</strain>
    </source>
</reference>